<evidence type="ECO:0000313" key="8">
    <source>
        <dbReference type="EMBL" id="PWA60692.1"/>
    </source>
</evidence>
<sequence>MIEPMLMKLPCKVNDPIPLGEGAVVGRTRDTDTMDMPEGSTLYDLVQLGITNIHACVGVVVCLREELSLVKDIRSFCNQPNLLIITTSRHTRAPTKHTLLSTLALLCIPVVDDVQDDTLEQILYPGAPQQPVDSSSATPLDENINSEGNALPETDVPSFQNNCQSSQMVGAFSHSTAVGKLRKDLPDVPSNAHVMFPRYTLDEAAAVSHYYLRFLQFYQKLLVSGHIKKEKKRKQWVEQDRWVESRQGKD</sequence>
<dbReference type="Proteomes" id="UP000245207">
    <property type="component" value="Unassembled WGS sequence"/>
</dbReference>
<keyword evidence="3" id="KW-0809">Transit peptide</keyword>
<evidence type="ECO:0000256" key="2">
    <source>
        <dbReference type="ARBA" id="ARBA00009863"/>
    </source>
</evidence>
<evidence type="ECO:0000256" key="4">
    <source>
        <dbReference type="ARBA" id="ARBA00022980"/>
    </source>
</evidence>
<name>A0A2U1MHI0_ARTAN</name>
<accession>A0A2U1MHI0</accession>
<evidence type="ECO:0000256" key="1">
    <source>
        <dbReference type="ARBA" id="ARBA00004173"/>
    </source>
</evidence>
<dbReference type="GO" id="GO:0005763">
    <property type="term" value="C:mitochondrial small ribosomal subunit"/>
    <property type="evidence" value="ECO:0007669"/>
    <property type="project" value="TreeGrafter"/>
</dbReference>
<keyword evidence="6" id="KW-0687">Ribonucleoprotein</keyword>
<keyword evidence="9" id="KW-1185">Reference proteome</keyword>
<keyword evidence="5" id="KW-0496">Mitochondrion</keyword>
<organism evidence="8 9">
    <name type="scientific">Artemisia annua</name>
    <name type="common">Sweet wormwood</name>
    <dbReference type="NCBI Taxonomy" id="35608"/>
    <lineage>
        <taxon>Eukaryota</taxon>
        <taxon>Viridiplantae</taxon>
        <taxon>Streptophyta</taxon>
        <taxon>Embryophyta</taxon>
        <taxon>Tracheophyta</taxon>
        <taxon>Spermatophyta</taxon>
        <taxon>Magnoliopsida</taxon>
        <taxon>eudicotyledons</taxon>
        <taxon>Gunneridae</taxon>
        <taxon>Pentapetalae</taxon>
        <taxon>asterids</taxon>
        <taxon>campanulids</taxon>
        <taxon>Asterales</taxon>
        <taxon>Asteraceae</taxon>
        <taxon>Asteroideae</taxon>
        <taxon>Anthemideae</taxon>
        <taxon>Artemisiinae</taxon>
        <taxon>Artemisia</taxon>
    </lineage>
</organism>
<comment type="similarity">
    <text evidence="2">Belongs to the mitochondrion-specific ribosomal protein mS29 family.</text>
</comment>
<dbReference type="OrthoDB" id="274828at2759"/>
<dbReference type="InterPro" id="IPR019368">
    <property type="entry name" value="Ribosomal_mS29"/>
</dbReference>
<proteinExistence type="inferred from homology"/>
<comment type="subcellular location">
    <subcellularLocation>
        <location evidence="1">Mitochondrion</location>
    </subcellularLocation>
</comment>
<dbReference type="AlphaFoldDB" id="A0A2U1MHI0"/>
<protein>
    <recommendedName>
        <fullName evidence="7">Small ribosomal subunit protein mS29</fullName>
    </recommendedName>
</protein>
<evidence type="ECO:0000256" key="3">
    <source>
        <dbReference type="ARBA" id="ARBA00022946"/>
    </source>
</evidence>
<comment type="caution">
    <text evidence="8">The sequence shown here is derived from an EMBL/GenBank/DDBJ whole genome shotgun (WGS) entry which is preliminary data.</text>
</comment>
<evidence type="ECO:0000256" key="6">
    <source>
        <dbReference type="ARBA" id="ARBA00023274"/>
    </source>
</evidence>
<dbReference type="STRING" id="35608.A0A2U1MHI0"/>
<dbReference type="PANTHER" id="PTHR12810:SF0">
    <property type="entry name" value="SMALL RIBOSOMAL SUBUNIT PROTEIN MS29"/>
    <property type="match status" value="1"/>
</dbReference>
<evidence type="ECO:0000256" key="7">
    <source>
        <dbReference type="ARBA" id="ARBA00035140"/>
    </source>
</evidence>
<dbReference type="EMBL" id="PKPP01005289">
    <property type="protein sequence ID" value="PWA60692.1"/>
    <property type="molecule type" value="Genomic_DNA"/>
</dbReference>
<keyword evidence="4 8" id="KW-0689">Ribosomal protein</keyword>
<gene>
    <name evidence="8" type="ORF">CTI12_AA380890</name>
</gene>
<dbReference type="GO" id="GO:0003735">
    <property type="term" value="F:structural constituent of ribosome"/>
    <property type="evidence" value="ECO:0007669"/>
    <property type="project" value="TreeGrafter"/>
</dbReference>
<reference evidence="8 9" key="1">
    <citation type="journal article" date="2018" name="Mol. Plant">
        <title>The genome of Artemisia annua provides insight into the evolution of Asteraceae family and artemisinin biosynthesis.</title>
        <authorList>
            <person name="Shen Q."/>
            <person name="Zhang L."/>
            <person name="Liao Z."/>
            <person name="Wang S."/>
            <person name="Yan T."/>
            <person name="Shi P."/>
            <person name="Liu M."/>
            <person name="Fu X."/>
            <person name="Pan Q."/>
            <person name="Wang Y."/>
            <person name="Lv Z."/>
            <person name="Lu X."/>
            <person name="Zhang F."/>
            <person name="Jiang W."/>
            <person name="Ma Y."/>
            <person name="Chen M."/>
            <person name="Hao X."/>
            <person name="Li L."/>
            <person name="Tang Y."/>
            <person name="Lv G."/>
            <person name="Zhou Y."/>
            <person name="Sun X."/>
            <person name="Brodelius P.E."/>
            <person name="Rose J.K.C."/>
            <person name="Tang K."/>
        </authorList>
    </citation>
    <scope>NUCLEOTIDE SEQUENCE [LARGE SCALE GENOMIC DNA]</scope>
    <source>
        <strain evidence="9">cv. Huhao1</strain>
        <tissue evidence="8">Leaf</tissue>
    </source>
</reference>
<evidence type="ECO:0000313" key="9">
    <source>
        <dbReference type="Proteomes" id="UP000245207"/>
    </source>
</evidence>
<evidence type="ECO:0000256" key="5">
    <source>
        <dbReference type="ARBA" id="ARBA00023128"/>
    </source>
</evidence>
<dbReference type="PANTHER" id="PTHR12810">
    <property type="entry name" value="MITOCHONDRIAL 28S RIBOSOMAL PROTEIN S29"/>
    <property type="match status" value="1"/>
</dbReference>